<dbReference type="PANTHER" id="PTHR42983">
    <property type="entry name" value="DINITROGENASE IRON-MOLYBDENUM COFACTOR PROTEIN-RELATED"/>
    <property type="match status" value="1"/>
</dbReference>
<evidence type="ECO:0000313" key="2">
    <source>
        <dbReference type="EMBL" id="VAX25741.1"/>
    </source>
</evidence>
<reference evidence="2" key="1">
    <citation type="submission" date="2018-06" db="EMBL/GenBank/DDBJ databases">
        <authorList>
            <person name="Zhirakovskaya E."/>
        </authorList>
    </citation>
    <scope>NUCLEOTIDE SEQUENCE</scope>
</reference>
<dbReference type="InterPro" id="IPR036105">
    <property type="entry name" value="DiNase_FeMo-co_biosyn_sf"/>
</dbReference>
<dbReference type="AlphaFoldDB" id="A0A3B1CGP4"/>
<name>A0A3B1CGP4_9ZZZZ</name>
<accession>A0A3B1CGP4</accession>
<evidence type="ECO:0000259" key="1">
    <source>
        <dbReference type="Pfam" id="PF02579"/>
    </source>
</evidence>
<protein>
    <submittedName>
        <fullName evidence="2">MTH1175-like domain family protein</fullName>
    </submittedName>
</protein>
<dbReference type="EMBL" id="UOGD01000308">
    <property type="protein sequence ID" value="VAX25741.1"/>
    <property type="molecule type" value="Genomic_DNA"/>
</dbReference>
<dbReference type="Pfam" id="PF02579">
    <property type="entry name" value="Nitro_FeMo-Co"/>
    <property type="match status" value="1"/>
</dbReference>
<dbReference type="Gene3D" id="3.30.420.130">
    <property type="entry name" value="Dinitrogenase iron-molybdenum cofactor biosynthesis domain"/>
    <property type="match status" value="1"/>
</dbReference>
<sequence length="113" mass="12523">MSKKLFAIPTIDEKLCAHFGHCEKFAIVSVEEDRVINEEFVSPPVHQPGTYPRFLAEIGVSTIISGGMGQKAQDIFAQNNIEVFMGVGSEEPKRLVENYLSDQLQAGDNLCDH</sequence>
<dbReference type="PANTHER" id="PTHR42983:SF1">
    <property type="entry name" value="IRON-MOLYBDENUM PROTEIN"/>
    <property type="match status" value="1"/>
</dbReference>
<feature type="domain" description="Dinitrogenase iron-molybdenum cofactor biosynthesis" evidence="1">
    <location>
        <begin position="12"/>
        <end position="100"/>
    </location>
</feature>
<dbReference type="SUPFAM" id="SSF53146">
    <property type="entry name" value="Nitrogenase accessory factor-like"/>
    <property type="match status" value="1"/>
</dbReference>
<gene>
    <name evidence="2" type="ORF">MNBD_IGNAVI01-1520</name>
</gene>
<dbReference type="InterPro" id="IPR003731">
    <property type="entry name" value="Di-Nase_FeMo-co_biosynth"/>
</dbReference>
<organism evidence="2">
    <name type="scientific">hydrothermal vent metagenome</name>
    <dbReference type="NCBI Taxonomy" id="652676"/>
    <lineage>
        <taxon>unclassified sequences</taxon>
        <taxon>metagenomes</taxon>
        <taxon>ecological metagenomes</taxon>
    </lineage>
</organism>
<proteinExistence type="predicted"/>